<proteinExistence type="predicted"/>
<dbReference type="GO" id="GO:0016791">
    <property type="term" value="F:phosphatase activity"/>
    <property type="evidence" value="ECO:0007669"/>
    <property type="project" value="TreeGrafter"/>
</dbReference>
<feature type="transmembrane region" description="Helical" evidence="2">
    <location>
        <begin position="76"/>
        <end position="92"/>
    </location>
</feature>
<dbReference type="InterPro" id="IPR036457">
    <property type="entry name" value="PPM-type-like_dom_sf"/>
</dbReference>
<dbReference type="AlphaFoldDB" id="A0A2R7YYJ5"/>
<protein>
    <submittedName>
        <fullName evidence="4">Serine/threonine-protein phosphatase</fullName>
    </submittedName>
</protein>
<sequence>MTAQREGRAARLEPSLGQRFESSLQSLLPRESRIFGLLLGLAAVTGVLIWQVPLYVPLTAMVLPMVLASLLLGPRQLPWFVVLSLLILSVLVPVRDVKLDQRTISAVVILFAFGFIIMLASFRRSSLGVAGVRGESMLVDLRDRILRQGGMPELPSEWYAASELRSAGGTAFAGDFVVTARDGDRLNVAVVDVSGKGEGAGTRALLLSGALGGLIGALPQAEFLAAANDFLMRQDWEEGFATAVHLSVDLSTGRYAIRSAGHPPAALRVAGTGRWSVLEAEGPALGLIAKATYDAVEGTMRPGDALLLYTDGMVETPHRDIMLGVDKMLGRAELLLRGEFDGGAARLIEAIGSRNDDRALLLLHRR</sequence>
<dbReference type="RefSeq" id="WP_108344517.1">
    <property type="nucleotide sequence ID" value="NZ_PYXZ01000004.1"/>
</dbReference>
<keyword evidence="2" id="KW-1133">Transmembrane helix</keyword>
<keyword evidence="2" id="KW-0812">Transmembrane</keyword>
<name>A0A2R7YYJ5_9ACTN</name>
<accession>A0A2R7YYJ5</accession>
<dbReference type="Gene3D" id="3.60.40.10">
    <property type="entry name" value="PPM-type phosphatase domain"/>
    <property type="match status" value="1"/>
</dbReference>
<keyword evidence="1" id="KW-0378">Hydrolase</keyword>
<evidence type="ECO:0000256" key="2">
    <source>
        <dbReference type="SAM" id="Phobius"/>
    </source>
</evidence>
<gene>
    <name evidence="4" type="ORF">C7S10_11170</name>
</gene>
<organism evidence="4 5">
    <name type="scientific">Nocardioides currus</name>
    <dbReference type="NCBI Taxonomy" id="2133958"/>
    <lineage>
        <taxon>Bacteria</taxon>
        <taxon>Bacillati</taxon>
        <taxon>Actinomycetota</taxon>
        <taxon>Actinomycetes</taxon>
        <taxon>Propionibacteriales</taxon>
        <taxon>Nocardioidaceae</taxon>
        <taxon>Nocardioides</taxon>
    </lineage>
</organism>
<comment type="caution">
    <text evidence="4">The sequence shown here is derived from an EMBL/GenBank/DDBJ whole genome shotgun (WGS) entry which is preliminary data.</text>
</comment>
<keyword evidence="5" id="KW-1185">Reference proteome</keyword>
<dbReference type="PANTHER" id="PTHR43156">
    <property type="entry name" value="STAGE II SPORULATION PROTEIN E-RELATED"/>
    <property type="match status" value="1"/>
</dbReference>
<evidence type="ECO:0000313" key="4">
    <source>
        <dbReference type="EMBL" id="PUA80949.1"/>
    </source>
</evidence>
<dbReference type="InterPro" id="IPR001932">
    <property type="entry name" value="PPM-type_phosphatase-like_dom"/>
</dbReference>
<dbReference type="SMART" id="SM00331">
    <property type="entry name" value="PP2C_SIG"/>
    <property type="match status" value="1"/>
</dbReference>
<dbReference type="InterPro" id="IPR052016">
    <property type="entry name" value="Bact_Sigma-Reg"/>
</dbReference>
<dbReference type="OrthoDB" id="4935951at2"/>
<feature type="transmembrane region" description="Helical" evidence="2">
    <location>
        <begin position="34"/>
        <end position="56"/>
    </location>
</feature>
<evidence type="ECO:0000259" key="3">
    <source>
        <dbReference type="SMART" id="SM00331"/>
    </source>
</evidence>
<reference evidence="4 5" key="1">
    <citation type="submission" date="2018-03" db="EMBL/GenBank/DDBJ databases">
        <authorList>
            <person name="Keele B.F."/>
        </authorList>
    </citation>
    <scope>NUCLEOTIDE SEQUENCE [LARGE SCALE GENOMIC DNA]</scope>
    <source>
        <strain evidence="4 5">IB-3</strain>
    </source>
</reference>
<evidence type="ECO:0000256" key="1">
    <source>
        <dbReference type="ARBA" id="ARBA00022801"/>
    </source>
</evidence>
<evidence type="ECO:0000313" key="5">
    <source>
        <dbReference type="Proteomes" id="UP000244867"/>
    </source>
</evidence>
<dbReference type="PANTHER" id="PTHR43156:SF2">
    <property type="entry name" value="STAGE II SPORULATION PROTEIN E"/>
    <property type="match status" value="1"/>
</dbReference>
<dbReference type="Proteomes" id="UP000244867">
    <property type="component" value="Unassembled WGS sequence"/>
</dbReference>
<dbReference type="EMBL" id="PYXZ01000004">
    <property type="protein sequence ID" value="PUA80949.1"/>
    <property type="molecule type" value="Genomic_DNA"/>
</dbReference>
<feature type="transmembrane region" description="Helical" evidence="2">
    <location>
        <begin position="104"/>
        <end position="122"/>
    </location>
</feature>
<feature type="domain" description="PPM-type phosphatase" evidence="3">
    <location>
        <begin position="154"/>
        <end position="365"/>
    </location>
</feature>
<dbReference type="Pfam" id="PF07228">
    <property type="entry name" value="SpoIIE"/>
    <property type="match status" value="1"/>
</dbReference>
<dbReference type="SUPFAM" id="SSF81606">
    <property type="entry name" value="PP2C-like"/>
    <property type="match status" value="1"/>
</dbReference>
<keyword evidence="2" id="KW-0472">Membrane</keyword>